<protein>
    <submittedName>
        <fullName evidence="1">Uncharacterized protein</fullName>
    </submittedName>
</protein>
<dbReference type="GO" id="GO:0033615">
    <property type="term" value="P:mitochondrial proton-transporting ATP synthase complex assembly"/>
    <property type="evidence" value="ECO:0007669"/>
    <property type="project" value="InterPro"/>
</dbReference>
<sequence>MSTKSFISLIKELQEFSMASFRRRSKDVAKKENALLIYKRMQFKKAGEQLTPEQDKQLVKSVKARFGAQAPKSDTALLQFLNQNDLAPGYKRHLDDITLFLKSQRVYMELLERYNPGISMAQKDKVEKTAHRVGLQVPE</sequence>
<keyword evidence="2" id="KW-1185">Reference proteome</keyword>
<dbReference type="GO" id="GO:0005759">
    <property type="term" value="C:mitochondrial matrix"/>
    <property type="evidence" value="ECO:0007669"/>
    <property type="project" value="TreeGrafter"/>
</dbReference>
<proteinExistence type="predicted"/>
<dbReference type="KEGG" id="bnn:FOA43_001881"/>
<dbReference type="PANTHER" id="PTHR28015">
    <property type="entry name" value="ATP SYNTHASE ASSEMBLY FACTOR FMC1, MITOCHONDRIAL"/>
    <property type="match status" value="1"/>
</dbReference>
<dbReference type="EMBL" id="CP064812">
    <property type="protein sequence ID" value="QPG74550.1"/>
    <property type="molecule type" value="Genomic_DNA"/>
</dbReference>
<dbReference type="GeneID" id="62195282"/>
<dbReference type="PANTHER" id="PTHR28015:SF1">
    <property type="entry name" value="ATP SYNTHASE ASSEMBLY FACTOR FMC1, MITOCHONDRIAL"/>
    <property type="match status" value="1"/>
</dbReference>
<dbReference type="Pfam" id="PF13233">
    <property type="entry name" value="Complex1_LYR_2"/>
    <property type="match status" value="1"/>
</dbReference>
<evidence type="ECO:0000313" key="2">
    <source>
        <dbReference type="Proteomes" id="UP000662931"/>
    </source>
</evidence>
<name>A0A875RP43_EENNA</name>
<organism evidence="1 2">
    <name type="scientific">Eeniella nana</name>
    <name type="common">Yeast</name>
    <name type="synonym">Brettanomyces nanus</name>
    <dbReference type="NCBI Taxonomy" id="13502"/>
    <lineage>
        <taxon>Eukaryota</taxon>
        <taxon>Fungi</taxon>
        <taxon>Dikarya</taxon>
        <taxon>Ascomycota</taxon>
        <taxon>Saccharomycotina</taxon>
        <taxon>Pichiomycetes</taxon>
        <taxon>Pichiales</taxon>
        <taxon>Pichiaceae</taxon>
        <taxon>Brettanomyces</taxon>
    </lineage>
</organism>
<dbReference type="OrthoDB" id="15893at2759"/>
<evidence type="ECO:0000313" key="1">
    <source>
        <dbReference type="EMBL" id="QPG74550.1"/>
    </source>
</evidence>
<accession>A0A875RP43</accession>
<dbReference type="AlphaFoldDB" id="A0A875RP43"/>
<dbReference type="InterPro" id="IPR039196">
    <property type="entry name" value="Fmc1"/>
</dbReference>
<dbReference type="Proteomes" id="UP000662931">
    <property type="component" value="Chromosome 1"/>
</dbReference>
<gene>
    <name evidence="1" type="ORF">FOA43_001881</name>
</gene>
<reference evidence="1" key="1">
    <citation type="submission" date="2020-10" db="EMBL/GenBank/DDBJ databases">
        <authorList>
            <person name="Roach M.J.R."/>
        </authorList>
    </citation>
    <scope>NUCLEOTIDE SEQUENCE</scope>
    <source>
        <strain evidence="1">CBS 1945</strain>
    </source>
</reference>
<dbReference type="RefSeq" id="XP_038778115.1">
    <property type="nucleotide sequence ID" value="XM_038922187.1"/>
</dbReference>